<dbReference type="SUPFAM" id="SSF51735">
    <property type="entry name" value="NAD(P)-binding Rossmann-fold domains"/>
    <property type="match status" value="1"/>
</dbReference>
<proteinExistence type="inferred from homology"/>
<dbReference type="InterPro" id="IPR055122">
    <property type="entry name" value="Med14_N"/>
</dbReference>
<evidence type="ECO:0000256" key="9">
    <source>
        <dbReference type="RuleBase" id="RU362120"/>
    </source>
</evidence>
<evidence type="ECO:0000313" key="14">
    <source>
        <dbReference type="EMBL" id="KAF4464993.1"/>
    </source>
</evidence>
<feature type="domain" description="Mediator complex subunit MED14 N-terminal" evidence="13">
    <location>
        <begin position="804"/>
        <end position="1016"/>
    </location>
</feature>
<keyword evidence="5 9" id="KW-0313">Glucose metabolism</keyword>
<comment type="caution">
    <text evidence="14">The sequence shown here is derived from an EMBL/GenBank/DDBJ whole genome shotgun (WGS) entry which is preliminary data.</text>
</comment>
<keyword evidence="7 9" id="KW-0560">Oxidoreductase</keyword>
<feature type="domain" description="Glucose-6-phosphate dehydrogenase NAD-binding" evidence="11">
    <location>
        <begin position="178"/>
        <end position="372"/>
    </location>
</feature>
<dbReference type="UniPathway" id="UPA00115">
    <property type="reaction ID" value="UER00408"/>
</dbReference>
<dbReference type="HAMAP" id="MF_00966">
    <property type="entry name" value="G6PD"/>
    <property type="match status" value="1"/>
</dbReference>
<comment type="function">
    <text evidence="9">Catalyzes the rate-limiting step of the oxidative pentose-phosphate pathway, which represents a route for the dissimilation of carbohydrates besides glycolysis.</text>
</comment>
<evidence type="ECO:0000259" key="11">
    <source>
        <dbReference type="Pfam" id="PF00479"/>
    </source>
</evidence>
<evidence type="ECO:0000313" key="15">
    <source>
        <dbReference type="Proteomes" id="UP000554235"/>
    </source>
</evidence>
<evidence type="ECO:0000256" key="3">
    <source>
        <dbReference type="ARBA" id="ARBA00013019"/>
    </source>
</evidence>
<evidence type="ECO:0000256" key="4">
    <source>
        <dbReference type="ARBA" id="ARBA00020444"/>
    </source>
</evidence>
<dbReference type="FunFam" id="3.30.360.10:FF:000015">
    <property type="entry name" value="Glucose-6-phosphate 1-dehydrogenase"/>
    <property type="match status" value="1"/>
</dbReference>
<evidence type="ECO:0000256" key="7">
    <source>
        <dbReference type="ARBA" id="ARBA00023002"/>
    </source>
</evidence>
<sequence length="1815" mass="203513">MLRNAHDTQARLHKRLGGLRTEQSREEEEEEEEEKEGGKLIFMMPTPLMRQSDVELRADAPKPRRRFAGLHGFDGGWSPVAHAAISLAPRLCMLVIKPSRSAARKPQRHLSLRSSSVALQLRVSLTLRLLDLVSSGRLCFPLPLVLPRVASPPPIPQHFQPQPWIRSCLELKQNTTIVVLGASGDLAKKKTVGSSPTSAPPLMLCANMLLFCFMIYRNQFLPQDVKIVGYARTKMDHEEYIRRIKSYMKTPTKESEQQLEEFCQLCTYVSGQYDKDESFQGLEQHLQEIEKGRAETHRLFYMALPPSVFTIVSQHLKKICYPTKGIARVIVEKPFGKDLASSRELQKSLEPDWNEQELFRIDHYLGKEMVKNILILRFGNSFLGATWNRHHIDNVQITFKEPFGTEGRGGYFDEFGIVRDVMQNHLLQVLTLLAMERPISFNAEDIRDEKVRVLRAIPAIEPKNVIIGQYGKSLDGSKPAYREDDTVPKDSRCPTFCALVAYIKNERWDGVPFIMKAGKALNEQKTEIRIQFKDVTSGIFKDIPRNELVMRIQPNESVYIKMNSKLPGLSMQTVVTELDLTYRRRFSDLKIPEAYESLVLDCLKGDQSNFVRDDELDASWRVFTPLLHYLDDNKEIIPMEYPYGSRGPAVLDDFTASYGYKFSDAAGYQWPTTTATPNKLPGTGGKIEKAALRITAILIISSILSSPSRDRVASYADSPPLEPLNTIANSKLNGVNGAGAHGHQNALDKGKAVAVADAGNAAVNGAVATAPQTNGFRTDALPTDEVGPRMNDLPDEILHITRGYVSLSTLLTRMAQYTHNQLQEKIVEMAKMPVPATAMNGNSSIPNNDLDDTSSENLSKKKLILNFALDEHRKWVKALVITEWSRKAEMVSKLIDLRFHIQAQQVCYDTAFDTMVNVKRDLTFARMPSPDLKTALQVLSTGKAAWMPDLQYIEPPPLTLEEQIQWMSDVNTLLSLRLNLEDFDKIPYQFRNYEIDSGRVTFKVPGEFEVDLTIADEDFEKQFWFIDFRFTFTPSASSIPESLKNYLEGHVNDVLSKDGLLGCYQFLHEFVLTHKLTELRRQATQLSKSSWTGTLKVEALNRALAIQYWTSRAPPTSPKSWVLVAVNSGRKANGQTNPKSSTHLTAKWYRDNKEVSDVDIPFDSENLSAETLLKTVIGRHIDFLLSSIHNKLQTTPRFRNREAAMVLRSSQLDPAASSLTMRVGYKDSASLLIEPTTGVFAVKPHSKFTIQHELQLNNGKNPADDGVTCLENVRCGVMEDKLNRRGSTLGWSTKKCPLNNEELRSVTRTRDWTKTIWLQRAGWGPNWYVMVMLSLSGDEWWLLEVDRSAPGQAVKLAAKLPLNKGYPHLNDGFWNNLMVFATGMIVQAVDMRELHRHHIKCRPNEARNWSLPQQVRLPSIEIALSGIFPSMVFDSAEKDGTKASSGSSNEGIDNSELASIVQPATALSVSTRQPWANDIVSIRFKGVQPPDPEPSGPEDADPENAKPDPPLTCVSDAIIRVRRPAKFTSLRGTMVGRDVSYNPRKGEFCLRMRHSIGQPIMENLKSRVKAVDRFVSFVGSMDKAKGSIRSEAVSLKAVVFSYGNPTSQPDNQSSTPPRLWRVALDLSKDDIDIKMETGNPHLRVVDLMQNLVNSDGGIEALMAWLPASLPALEAIQKMEESWADIEARNQGRFTFSMNSVDWMTFQYSLTGSGPASQRPQRQIAFEGRMKSRRGEPWWHIWRAAPGNDTSPPDDEFTPALRPVWEGRGEDWNGLATSAAGGPSRGVVGVLMAIDGAIRPLAGTSTLGGTQVVVLE</sequence>
<dbReference type="InterPro" id="IPR001282">
    <property type="entry name" value="G6P_DH"/>
</dbReference>
<dbReference type="Proteomes" id="UP000554235">
    <property type="component" value="Unassembled WGS sequence"/>
</dbReference>
<keyword evidence="8 9" id="KW-0119">Carbohydrate metabolism</keyword>
<dbReference type="GO" id="GO:0004345">
    <property type="term" value="F:glucose-6-phosphate dehydrogenase activity"/>
    <property type="evidence" value="ECO:0007669"/>
    <property type="project" value="UniProtKB-EC"/>
</dbReference>
<name>A0A8H4LBA9_9HYPO</name>
<keyword evidence="6 9" id="KW-0521">NADP</keyword>
<accession>A0A8H4LBA9</accession>
<dbReference type="PROSITE" id="PS00069">
    <property type="entry name" value="G6P_DEHYDROGENASE"/>
    <property type="match status" value="1"/>
</dbReference>
<evidence type="ECO:0000256" key="10">
    <source>
        <dbReference type="SAM" id="MobiDB-lite"/>
    </source>
</evidence>
<evidence type="ECO:0000256" key="2">
    <source>
        <dbReference type="ARBA" id="ARBA00009975"/>
    </source>
</evidence>
<comment type="catalytic activity">
    <reaction evidence="9">
        <text>D-glucose 6-phosphate + NADP(+) = 6-phospho-D-glucono-1,5-lactone + NADPH + H(+)</text>
        <dbReference type="Rhea" id="RHEA:15841"/>
        <dbReference type="ChEBI" id="CHEBI:15378"/>
        <dbReference type="ChEBI" id="CHEBI:57783"/>
        <dbReference type="ChEBI" id="CHEBI:57955"/>
        <dbReference type="ChEBI" id="CHEBI:58349"/>
        <dbReference type="ChEBI" id="CHEBI:61548"/>
        <dbReference type="EC" id="1.1.1.49"/>
    </reaction>
</comment>
<dbReference type="Pfam" id="PF26204">
    <property type="entry name" value="Med14_fung"/>
    <property type="match status" value="1"/>
</dbReference>
<dbReference type="InterPro" id="IPR019796">
    <property type="entry name" value="G6P_DH_AS"/>
</dbReference>
<feature type="compositionally biased region" description="Acidic residues" evidence="10">
    <location>
        <begin position="25"/>
        <end position="35"/>
    </location>
</feature>
<dbReference type="GO" id="GO:0050661">
    <property type="term" value="F:NADP binding"/>
    <property type="evidence" value="ECO:0007669"/>
    <property type="project" value="InterPro"/>
</dbReference>
<evidence type="ECO:0000256" key="8">
    <source>
        <dbReference type="ARBA" id="ARBA00023277"/>
    </source>
</evidence>
<dbReference type="InterPro" id="IPR022675">
    <property type="entry name" value="G6P_DH_C"/>
</dbReference>
<dbReference type="InterPro" id="IPR022674">
    <property type="entry name" value="G6P_DH_NAD-bd"/>
</dbReference>
<dbReference type="PANTHER" id="PTHR23429:SF0">
    <property type="entry name" value="GLUCOSE-6-PHOSPHATE 1-DEHYDROGENASE"/>
    <property type="match status" value="1"/>
</dbReference>
<evidence type="ECO:0000259" key="12">
    <source>
        <dbReference type="Pfam" id="PF02781"/>
    </source>
</evidence>
<comment type="pathway">
    <text evidence="1 9">Carbohydrate degradation; pentose phosphate pathway; D-ribulose 5-phosphate from D-glucose 6-phosphate (oxidative stage): step 1/3.</text>
</comment>
<keyword evidence="15" id="KW-1185">Reference proteome</keyword>
<dbReference type="EC" id="1.1.1.49" evidence="3 9"/>
<gene>
    <name evidence="14" type="ORF">FALBO_8164</name>
</gene>
<dbReference type="InterPro" id="IPR036291">
    <property type="entry name" value="NAD(P)-bd_dom_sf"/>
</dbReference>
<dbReference type="GO" id="GO:0009051">
    <property type="term" value="P:pentose-phosphate shunt, oxidative branch"/>
    <property type="evidence" value="ECO:0007669"/>
    <property type="project" value="TreeGrafter"/>
</dbReference>
<comment type="similarity">
    <text evidence="2 9">Belongs to the glucose-6-phosphate dehydrogenase family.</text>
</comment>
<dbReference type="GO" id="GO:0005829">
    <property type="term" value="C:cytosol"/>
    <property type="evidence" value="ECO:0007669"/>
    <property type="project" value="TreeGrafter"/>
</dbReference>
<evidence type="ECO:0000256" key="6">
    <source>
        <dbReference type="ARBA" id="ARBA00022857"/>
    </source>
</evidence>
<evidence type="ECO:0000256" key="1">
    <source>
        <dbReference type="ARBA" id="ARBA00004937"/>
    </source>
</evidence>
<dbReference type="EMBL" id="JAADYS010001112">
    <property type="protein sequence ID" value="KAF4464993.1"/>
    <property type="molecule type" value="Genomic_DNA"/>
</dbReference>
<dbReference type="PRINTS" id="PR00079">
    <property type="entry name" value="G6PDHDRGNASE"/>
</dbReference>
<evidence type="ECO:0000256" key="5">
    <source>
        <dbReference type="ARBA" id="ARBA00022526"/>
    </source>
</evidence>
<organism evidence="14 15">
    <name type="scientific">Fusarium albosuccineum</name>
    <dbReference type="NCBI Taxonomy" id="1237068"/>
    <lineage>
        <taxon>Eukaryota</taxon>
        <taxon>Fungi</taxon>
        <taxon>Dikarya</taxon>
        <taxon>Ascomycota</taxon>
        <taxon>Pezizomycotina</taxon>
        <taxon>Sordariomycetes</taxon>
        <taxon>Hypocreomycetidae</taxon>
        <taxon>Hypocreales</taxon>
        <taxon>Nectriaceae</taxon>
        <taxon>Fusarium</taxon>
        <taxon>Fusarium decemcellulare species complex</taxon>
    </lineage>
</organism>
<protein>
    <recommendedName>
        <fullName evidence="4 9">Glucose-6-phosphate 1-dehydrogenase</fullName>
        <ecNumber evidence="3 9">1.1.1.49</ecNumber>
    </recommendedName>
</protein>
<dbReference type="Gene3D" id="3.40.50.720">
    <property type="entry name" value="NAD(P)-binding Rossmann-like Domain"/>
    <property type="match status" value="1"/>
</dbReference>
<evidence type="ECO:0000259" key="13">
    <source>
        <dbReference type="Pfam" id="PF08638"/>
    </source>
</evidence>
<feature type="domain" description="Glucose-6-phosphate dehydrogenase C-terminal" evidence="12">
    <location>
        <begin position="374"/>
        <end position="662"/>
    </location>
</feature>
<dbReference type="Pfam" id="PF08638">
    <property type="entry name" value="Med14"/>
    <property type="match status" value="1"/>
</dbReference>
<dbReference type="SUPFAM" id="SSF55347">
    <property type="entry name" value="Glyceraldehyde-3-phosphate dehydrogenase-like, C-terminal domain"/>
    <property type="match status" value="1"/>
</dbReference>
<feature type="compositionally biased region" description="Basic and acidic residues" evidence="10">
    <location>
        <begin position="1"/>
        <end position="10"/>
    </location>
</feature>
<dbReference type="Pfam" id="PF00479">
    <property type="entry name" value="G6PD_N"/>
    <property type="match status" value="1"/>
</dbReference>
<dbReference type="NCBIfam" id="TIGR00871">
    <property type="entry name" value="zwf"/>
    <property type="match status" value="1"/>
</dbReference>
<dbReference type="OrthoDB" id="205099at2759"/>
<feature type="region of interest" description="Disordered" evidence="10">
    <location>
        <begin position="1"/>
        <end position="37"/>
    </location>
</feature>
<dbReference type="Gene3D" id="3.30.360.10">
    <property type="entry name" value="Dihydrodipicolinate Reductase, domain 2"/>
    <property type="match status" value="1"/>
</dbReference>
<dbReference type="Pfam" id="PF02781">
    <property type="entry name" value="G6PD_C"/>
    <property type="match status" value="1"/>
</dbReference>
<feature type="region of interest" description="Disordered" evidence="10">
    <location>
        <begin position="1485"/>
        <end position="1512"/>
    </location>
</feature>
<dbReference type="PANTHER" id="PTHR23429">
    <property type="entry name" value="GLUCOSE-6-PHOSPHATE 1-DEHYDROGENASE G6PD"/>
    <property type="match status" value="1"/>
</dbReference>
<reference evidence="14 15" key="1">
    <citation type="submission" date="2020-01" db="EMBL/GenBank/DDBJ databases">
        <title>Identification and distribution of gene clusters putatively required for synthesis of sphingolipid metabolism inhibitors in phylogenetically diverse species of the filamentous fungus Fusarium.</title>
        <authorList>
            <person name="Kim H.-S."/>
            <person name="Busman M."/>
            <person name="Brown D.W."/>
            <person name="Divon H."/>
            <person name="Uhlig S."/>
            <person name="Proctor R.H."/>
        </authorList>
    </citation>
    <scope>NUCLEOTIDE SEQUENCE [LARGE SCALE GENOMIC DNA]</scope>
    <source>
        <strain evidence="14 15">NRRL 20459</strain>
    </source>
</reference>
<dbReference type="GO" id="GO:0006006">
    <property type="term" value="P:glucose metabolic process"/>
    <property type="evidence" value="ECO:0007669"/>
    <property type="project" value="UniProtKB-KW"/>
</dbReference>